<dbReference type="Pfam" id="PF13242">
    <property type="entry name" value="Hydrolase_like"/>
    <property type="match status" value="1"/>
</dbReference>
<gene>
    <name evidence="1" type="ORF">COU06_02545</name>
</gene>
<dbReference type="AlphaFoldDB" id="A0A2M6WJJ6"/>
<evidence type="ECO:0000313" key="2">
    <source>
        <dbReference type="Proteomes" id="UP000229112"/>
    </source>
</evidence>
<evidence type="ECO:0000313" key="1">
    <source>
        <dbReference type="EMBL" id="PIT92955.1"/>
    </source>
</evidence>
<dbReference type="Gene3D" id="3.40.50.1000">
    <property type="entry name" value="HAD superfamily/HAD-like"/>
    <property type="match status" value="1"/>
</dbReference>
<proteinExistence type="predicted"/>
<sequence length="160" mass="18472">MQEIKAIIFDWGGVLADAQTKEIFPYSLDVLEYCKNKGYRLTLASISSDFKERKTQIESSDLRPFFELVRISPISKAQIQDRSIDTKEKIYQEIMSYLNLEPAQVLIIDDRVVRGIKYGNNNGHPTVWVHSGRFSHELPDEDTKEPTYTITSTEELKNLI</sequence>
<reference evidence="2" key="1">
    <citation type="submission" date="2017-09" db="EMBL/GenBank/DDBJ databases">
        <title>Depth-based differentiation of microbial function through sediment-hosted aquifers and enrichment of novel symbionts in the deep terrestrial subsurface.</title>
        <authorList>
            <person name="Probst A.J."/>
            <person name="Ladd B."/>
            <person name="Jarett J.K."/>
            <person name="Geller-Mcgrath D.E."/>
            <person name="Sieber C.M.K."/>
            <person name="Emerson J.B."/>
            <person name="Anantharaman K."/>
            <person name="Thomas B.C."/>
            <person name="Malmstrom R."/>
            <person name="Stieglmeier M."/>
            <person name="Klingl A."/>
            <person name="Woyke T."/>
            <person name="Ryan C.M."/>
            <person name="Banfield J.F."/>
        </authorList>
    </citation>
    <scope>NUCLEOTIDE SEQUENCE [LARGE SCALE GENOMIC DNA]</scope>
</reference>
<dbReference type="InterPro" id="IPR036412">
    <property type="entry name" value="HAD-like_sf"/>
</dbReference>
<comment type="caution">
    <text evidence="1">The sequence shown here is derived from an EMBL/GenBank/DDBJ whole genome shotgun (WGS) entry which is preliminary data.</text>
</comment>
<evidence type="ECO:0008006" key="3">
    <source>
        <dbReference type="Google" id="ProtNLM"/>
    </source>
</evidence>
<protein>
    <recommendedName>
        <fullName evidence="3">HAD family hydrolase</fullName>
    </recommendedName>
</protein>
<organism evidence="1 2">
    <name type="scientific">Candidatus Harrisonbacteria bacterium CG10_big_fil_rev_8_21_14_0_10_38_8</name>
    <dbReference type="NCBI Taxonomy" id="1974582"/>
    <lineage>
        <taxon>Bacteria</taxon>
        <taxon>Candidatus Harrisoniibacteriota</taxon>
    </lineage>
</organism>
<dbReference type="EMBL" id="PFAY01000024">
    <property type="protein sequence ID" value="PIT92955.1"/>
    <property type="molecule type" value="Genomic_DNA"/>
</dbReference>
<accession>A0A2M6WJJ6</accession>
<dbReference type="Proteomes" id="UP000229112">
    <property type="component" value="Unassembled WGS sequence"/>
</dbReference>
<dbReference type="SUPFAM" id="SSF56784">
    <property type="entry name" value="HAD-like"/>
    <property type="match status" value="1"/>
</dbReference>
<name>A0A2M6WJJ6_9BACT</name>
<dbReference type="InterPro" id="IPR023214">
    <property type="entry name" value="HAD_sf"/>
</dbReference>